<dbReference type="AlphaFoldDB" id="A0A5C2LGM7"/>
<reference evidence="2 3" key="1">
    <citation type="submission" date="2019-08" db="EMBL/GenBank/DDBJ databases">
        <title>Emergence of NDM-5-producing hypervirulent Klebsiella pneumoniae from clinical infections.</title>
        <authorList>
            <person name="Shen Z."/>
            <person name="Zhang H."/>
            <person name="Li M."/>
        </authorList>
    </citation>
    <scope>NUCLEOTIDE SEQUENCE [LARGE SCALE GENOMIC DNA]</scope>
    <source>
        <strain evidence="2 3">RJ18-06</strain>
    </source>
</reference>
<dbReference type="InterPro" id="IPR025870">
    <property type="entry name" value="Glyoxalase-like_dom"/>
</dbReference>
<sequence length="253" mass="28124">MATLQWDHAVQFVNQPEAAIEIFAGQQLRAVAGGRHPGWGTRNALSYFGLTYIEFLAIADPDELRAATDKFLLSRDAARLLPENEALFRVALRSDDIDATYDQLRRTGVTVSPIVDGQRNDPQGNIIRWRIFTIDGDTDGLVYPFVLQWEEDDATRLTRLRAQRLDAPHPLGDITLEQAVFEVVNPQAVRDRWQALLGFPPLGEQGLDVGGRQFIFREGAANQLTELVFRVANPALKGNAFVSATACMALHKG</sequence>
<evidence type="ECO:0000313" key="2">
    <source>
        <dbReference type="EMBL" id="QEP91378.1"/>
    </source>
</evidence>
<feature type="domain" description="Glyoxalase-like" evidence="1">
    <location>
        <begin position="6"/>
        <end position="197"/>
    </location>
</feature>
<dbReference type="PANTHER" id="PTHR40265:SF1">
    <property type="entry name" value="GLYOXALASE-LIKE DOMAIN-CONTAINING PROTEIN"/>
    <property type="match status" value="1"/>
</dbReference>
<gene>
    <name evidence="2" type="ORF">FZ929_03955</name>
</gene>
<proteinExistence type="predicted"/>
<dbReference type="SUPFAM" id="SSF54593">
    <property type="entry name" value="Glyoxalase/Bleomycin resistance protein/Dihydroxybiphenyl dioxygenase"/>
    <property type="match status" value="1"/>
</dbReference>
<dbReference type="Pfam" id="PF13468">
    <property type="entry name" value="Glyoxalase_3"/>
    <property type="match status" value="1"/>
</dbReference>
<evidence type="ECO:0000313" key="3">
    <source>
        <dbReference type="Proteomes" id="UP000325096"/>
    </source>
</evidence>
<protein>
    <submittedName>
        <fullName evidence="2">VOC family protein</fullName>
    </submittedName>
</protein>
<dbReference type="InterPro" id="IPR029068">
    <property type="entry name" value="Glyas_Bleomycin-R_OHBP_Dase"/>
</dbReference>
<dbReference type="EMBL" id="CP043669">
    <property type="protein sequence ID" value="QEP91378.1"/>
    <property type="molecule type" value="Genomic_DNA"/>
</dbReference>
<evidence type="ECO:0000259" key="1">
    <source>
        <dbReference type="Pfam" id="PF13468"/>
    </source>
</evidence>
<name>A0A5C2LGM7_KLEPN</name>
<dbReference type="Gene3D" id="3.10.180.10">
    <property type="entry name" value="2,3-Dihydroxybiphenyl 1,2-Dioxygenase, domain 1"/>
    <property type="match status" value="1"/>
</dbReference>
<dbReference type="Proteomes" id="UP000325096">
    <property type="component" value="Chromosome"/>
</dbReference>
<organism evidence="2 3">
    <name type="scientific">Klebsiella pneumoniae</name>
    <dbReference type="NCBI Taxonomy" id="573"/>
    <lineage>
        <taxon>Bacteria</taxon>
        <taxon>Pseudomonadati</taxon>
        <taxon>Pseudomonadota</taxon>
        <taxon>Gammaproteobacteria</taxon>
        <taxon>Enterobacterales</taxon>
        <taxon>Enterobacteriaceae</taxon>
        <taxon>Klebsiella/Raoultella group</taxon>
        <taxon>Klebsiella</taxon>
        <taxon>Klebsiella pneumoniae complex</taxon>
    </lineage>
</organism>
<accession>A0A5C2LGM7</accession>
<dbReference type="PANTHER" id="PTHR40265">
    <property type="entry name" value="BLL2707 PROTEIN"/>
    <property type="match status" value="1"/>
</dbReference>